<dbReference type="RefSeq" id="WP_109414776.1">
    <property type="nucleotide sequence ID" value="NZ_QEAS01000003.1"/>
</dbReference>
<evidence type="ECO:0000256" key="9">
    <source>
        <dbReference type="RuleBase" id="RU003357"/>
    </source>
</evidence>
<evidence type="ECO:0000259" key="12">
    <source>
        <dbReference type="Pfam" id="PF07715"/>
    </source>
</evidence>
<comment type="similarity">
    <text evidence="8 9">Belongs to the TonB-dependent receptor family.</text>
</comment>
<dbReference type="Gene3D" id="2.40.170.20">
    <property type="entry name" value="TonB-dependent receptor, beta-barrel domain"/>
    <property type="match status" value="1"/>
</dbReference>
<comment type="caution">
    <text evidence="13">The sequence shown here is derived from an EMBL/GenBank/DDBJ whole genome shotgun (WGS) entry which is preliminary data.</text>
</comment>
<dbReference type="InterPro" id="IPR023997">
    <property type="entry name" value="TonB-dep_OMP_SusC/RagA_CS"/>
</dbReference>
<keyword evidence="7 8" id="KW-0998">Cell outer membrane</keyword>
<dbReference type="InterPro" id="IPR037066">
    <property type="entry name" value="Plug_dom_sf"/>
</dbReference>
<dbReference type="NCBIfam" id="TIGR04057">
    <property type="entry name" value="SusC_RagA_signa"/>
    <property type="match status" value="1"/>
</dbReference>
<name>A0A2U2PK98_9SPHI</name>
<dbReference type="InterPro" id="IPR000531">
    <property type="entry name" value="Beta-barrel_TonB"/>
</dbReference>
<proteinExistence type="inferred from homology"/>
<feature type="domain" description="TonB-dependent receptor plug" evidence="12">
    <location>
        <begin position="122"/>
        <end position="228"/>
    </location>
</feature>
<dbReference type="SUPFAM" id="SSF49464">
    <property type="entry name" value="Carboxypeptidase regulatory domain-like"/>
    <property type="match status" value="1"/>
</dbReference>
<dbReference type="Gene3D" id="2.60.40.1120">
    <property type="entry name" value="Carboxypeptidase-like, regulatory domain"/>
    <property type="match status" value="1"/>
</dbReference>
<dbReference type="Pfam" id="PF07715">
    <property type="entry name" value="Plug"/>
    <property type="match status" value="1"/>
</dbReference>
<evidence type="ECO:0000313" key="14">
    <source>
        <dbReference type="Proteomes" id="UP000245647"/>
    </source>
</evidence>
<evidence type="ECO:0000256" key="5">
    <source>
        <dbReference type="ARBA" id="ARBA00023077"/>
    </source>
</evidence>
<organism evidence="13 14">
    <name type="scientific">Pararcticibacter amylolyticus</name>
    <dbReference type="NCBI Taxonomy" id="2173175"/>
    <lineage>
        <taxon>Bacteria</taxon>
        <taxon>Pseudomonadati</taxon>
        <taxon>Bacteroidota</taxon>
        <taxon>Sphingobacteriia</taxon>
        <taxon>Sphingobacteriales</taxon>
        <taxon>Sphingobacteriaceae</taxon>
        <taxon>Pararcticibacter</taxon>
    </lineage>
</organism>
<dbReference type="Pfam" id="PF13715">
    <property type="entry name" value="CarbopepD_reg_2"/>
    <property type="match status" value="1"/>
</dbReference>
<evidence type="ECO:0000313" key="13">
    <source>
        <dbReference type="EMBL" id="PWG81835.1"/>
    </source>
</evidence>
<keyword evidence="14" id="KW-1185">Reference proteome</keyword>
<dbReference type="SUPFAM" id="SSF56935">
    <property type="entry name" value="Porins"/>
    <property type="match status" value="1"/>
</dbReference>
<dbReference type="InterPro" id="IPR039426">
    <property type="entry name" value="TonB-dep_rcpt-like"/>
</dbReference>
<dbReference type="InterPro" id="IPR012910">
    <property type="entry name" value="Plug_dom"/>
</dbReference>
<gene>
    <name evidence="13" type="ORF">DDR33_05610</name>
</gene>
<feature type="domain" description="TonB-dependent receptor-like beta-barrel" evidence="11">
    <location>
        <begin position="469"/>
        <end position="1021"/>
    </location>
</feature>
<sequence>MNTKTTLWKQVRLTSFLMCLLIPWLASAQIKVTGQVTDAGNQALPGVSIAEKGTNKRVSTDANGNYTITVSGQNAVLRASYIGFATIEIAVNGRTSVPIKLVESGNTLDEVMVTAYGTSKRSSFTGSASVINNKQISTLQPSNITQGLQGLSAGVQVINNSGRPGAEGTIVIRGLGSMKASTSPLYVIDGVPLDIPLSSLSYSDIESITVLKDAASTTLYGSRAGNGVVLITTKKGSSQKTVVNFRSNFSTSDFAVKYPEKVSAAKQYELTFEGLYNDATDFKKFNDAQAREYAYNTVTRVFWNTTPVTLPDGTQRQFRSGWNTDYPVGLDGKIKPDAKRLWEFDAFDEAFSHRLKQDYGVDISGAMGNKTNYFASASLLDDKGIFITDNFKRFTGRLTLNTEVNDKISFSNSLNYSSSTNRNGDYAARVFRVFPMEYSAYLWDHQTNRYAVSQFTGKKLLDEGRFNGRAWWPGWSAFGSLSSDVRNYNDNIQTVSSLNYQITNYLSFKSTYSYQLVSAEENRWNSPEREDQLVASDGRATRASYRNTSHTLNNVFTFDKRFSEKHHINALLGQEAYNYTTRGFGADRNGLDLPSYTEISTGWGDPTAWSGKDEYALSSFFSSLSYDYGDRYYLSASFRTDGSSRFKKENRWGQFWSAGASWRVTQEDFMKGTSSWLNDLKLKASYGEVGNDRVGYYPYMQLFDAANNYAGNGGVIQGQLANPSITWETNVQTNAGIEFQLFNKLTGSFELFTRKSEKLILDKPLAPSTGNNSITTNIGDLQNKGIEVDLSFQAFKTKDFDWTIGMNATHYKNKITRLPSAQERITRGVATFIWKEGNSRYDLYAPEWADVNPDNGRNRWWKKEFDASGKVVNRVKTENYTEVSALEQYDNVGSVLPDVFGSVTNTFRYHNLDLSVMLYYSLGGVMYDYNFSESTVLRENFAAYDYLDNRWTQPGQVTDVGKIYTYEGFNANSVARYSSKFVSKNDFARLRNLTVGYTIPRKWLDKAKIKNIRLYFRGDNLLTFGKLKDRGTDPENISVTGNENVYGLIDSNSPIPALRTYSVGLNVQF</sequence>
<evidence type="ECO:0000259" key="11">
    <source>
        <dbReference type="Pfam" id="PF00593"/>
    </source>
</evidence>
<keyword evidence="10" id="KW-0732">Signal</keyword>
<dbReference type="EMBL" id="QEAS01000003">
    <property type="protein sequence ID" value="PWG81835.1"/>
    <property type="molecule type" value="Genomic_DNA"/>
</dbReference>
<accession>A0A2U2PK98</accession>
<keyword evidence="2 8" id="KW-0813">Transport</keyword>
<evidence type="ECO:0000256" key="8">
    <source>
        <dbReference type="PROSITE-ProRule" id="PRU01360"/>
    </source>
</evidence>
<dbReference type="Proteomes" id="UP000245647">
    <property type="component" value="Unassembled WGS sequence"/>
</dbReference>
<evidence type="ECO:0000256" key="6">
    <source>
        <dbReference type="ARBA" id="ARBA00023136"/>
    </source>
</evidence>
<reference evidence="13 14" key="1">
    <citation type="submission" date="2018-04" db="EMBL/GenBank/DDBJ databases">
        <title>Pedobacter chongqingensis sp. nov., isolated from a rottenly hemp rope.</title>
        <authorList>
            <person name="Cai Y."/>
        </authorList>
    </citation>
    <scope>NUCLEOTIDE SEQUENCE [LARGE SCALE GENOMIC DNA]</scope>
    <source>
        <strain evidence="13 14">FJ4-8</strain>
    </source>
</reference>
<evidence type="ECO:0000256" key="7">
    <source>
        <dbReference type="ARBA" id="ARBA00023237"/>
    </source>
</evidence>
<dbReference type="OrthoDB" id="9768177at2"/>
<dbReference type="InterPro" id="IPR023996">
    <property type="entry name" value="TonB-dep_OMP_SusC/RagA"/>
</dbReference>
<evidence type="ECO:0000256" key="3">
    <source>
        <dbReference type="ARBA" id="ARBA00022452"/>
    </source>
</evidence>
<feature type="chain" id="PRO_5015502303" evidence="10">
    <location>
        <begin position="29"/>
        <end position="1069"/>
    </location>
</feature>
<protein>
    <submittedName>
        <fullName evidence="13">TonB-dependent receptor</fullName>
    </submittedName>
</protein>
<dbReference type="InterPro" id="IPR008969">
    <property type="entry name" value="CarboxyPept-like_regulatory"/>
</dbReference>
<comment type="subcellular location">
    <subcellularLocation>
        <location evidence="1 8">Cell outer membrane</location>
        <topology evidence="1 8">Multi-pass membrane protein</topology>
    </subcellularLocation>
</comment>
<feature type="signal peptide" evidence="10">
    <location>
        <begin position="1"/>
        <end position="28"/>
    </location>
</feature>
<keyword evidence="13" id="KW-0675">Receptor</keyword>
<evidence type="ECO:0000256" key="10">
    <source>
        <dbReference type="SAM" id="SignalP"/>
    </source>
</evidence>
<keyword evidence="4 8" id="KW-0812">Transmembrane</keyword>
<keyword evidence="6 8" id="KW-0472">Membrane</keyword>
<dbReference type="GO" id="GO:0009279">
    <property type="term" value="C:cell outer membrane"/>
    <property type="evidence" value="ECO:0007669"/>
    <property type="project" value="UniProtKB-SubCell"/>
</dbReference>
<dbReference type="AlphaFoldDB" id="A0A2U2PK98"/>
<evidence type="ECO:0000256" key="1">
    <source>
        <dbReference type="ARBA" id="ARBA00004571"/>
    </source>
</evidence>
<dbReference type="NCBIfam" id="TIGR04056">
    <property type="entry name" value="OMP_RagA_SusC"/>
    <property type="match status" value="1"/>
</dbReference>
<dbReference type="Gene3D" id="2.170.130.10">
    <property type="entry name" value="TonB-dependent receptor, plug domain"/>
    <property type="match status" value="1"/>
</dbReference>
<evidence type="ECO:0000256" key="2">
    <source>
        <dbReference type="ARBA" id="ARBA00022448"/>
    </source>
</evidence>
<keyword evidence="3 8" id="KW-1134">Transmembrane beta strand</keyword>
<dbReference type="PROSITE" id="PS52016">
    <property type="entry name" value="TONB_DEPENDENT_REC_3"/>
    <property type="match status" value="1"/>
</dbReference>
<keyword evidence="5 9" id="KW-0798">TonB box</keyword>
<dbReference type="Pfam" id="PF00593">
    <property type="entry name" value="TonB_dep_Rec_b-barrel"/>
    <property type="match status" value="1"/>
</dbReference>
<evidence type="ECO:0000256" key="4">
    <source>
        <dbReference type="ARBA" id="ARBA00022692"/>
    </source>
</evidence>
<dbReference type="InterPro" id="IPR036942">
    <property type="entry name" value="Beta-barrel_TonB_sf"/>
</dbReference>